<evidence type="ECO:0008006" key="3">
    <source>
        <dbReference type="Google" id="ProtNLM"/>
    </source>
</evidence>
<dbReference type="SUPFAM" id="SSF57783">
    <property type="entry name" value="Zinc beta-ribbon"/>
    <property type="match status" value="1"/>
</dbReference>
<dbReference type="AlphaFoldDB" id="A0A7C3CU01"/>
<gene>
    <name evidence="2" type="ORF">ENJ40_07970</name>
</gene>
<dbReference type="Gene3D" id="3.40.1360.10">
    <property type="match status" value="1"/>
</dbReference>
<comment type="caution">
    <text evidence="2">The sequence shown here is derived from an EMBL/GenBank/DDBJ whole genome shotgun (WGS) entry which is preliminary data.</text>
</comment>
<dbReference type="Pfam" id="PF13155">
    <property type="entry name" value="Toprim_2"/>
    <property type="match status" value="1"/>
</dbReference>
<reference evidence="2" key="1">
    <citation type="journal article" date="2020" name="mSystems">
        <title>Genome- and Community-Level Interaction Insights into Carbon Utilization and Element Cycling Functions of Hydrothermarchaeota in Hydrothermal Sediment.</title>
        <authorList>
            <person name="Zhou Z."/>
            <person name="Liu Y."/>
            <person name="Xu W."/>
            <person name="Pan J."/>
            <person name="Luo Z.H."/>
            <person name="Li M."/>
        </authorList>
    </citation>
    <scope>NUCLEOTIDE SEQUENCE [LARGE SCALE GENOMIC DNA]</scope>
    <source>
        <strain evidence="2">HyVt-483</strain>
    </source>
</reference>
<organism evidence="2">
    <name type="scientific">Thermosulfurimonas dismutans</name>
    <dbReference type="NCBI Taxonomy" id="999894"/>
    <lineage>
        <taxon>Bacteria</taxon>
        <taxon>Pseudomonadati</taxon>
        <taxon>Thermodesulfobacteriota</taxon>
        <taxon>Thermodesulfobacteria</taxon>
        <taxon>Thermodesulfobacteriales</taxon>
        <taxon>Thermodesulfobacteriaceae</taxon>
        <taxon>Thermosulfurimonas</taxon>
    </lineage>
</organism>
<dbReference type="GO" id="GO:0008270">
    <property type="term" value="F:zinc ion binding"/>
    <property type="evidence" value="ECO:0007669"/>
    <property type="project" value="InterPro"/>
</dbReference>
<feature type="region of interest" description="Disordered" evidence="1">
    <location>
        <begin position="326"/>
        <end position="357"/>
    </location>
</feature>
<accession>A0A7C3CU01</accession>
<dbReference type="InterPro" id="IPR036977">
    <property type="entry name" value="DNA_primase_Znf_CHC2"/>
</dbReference>
<dbReference type="Gene3D" id="3.90.580.10">
    <property type="entry name" value="Zinc finger, CHC2-type domain"/>
    <property type="match status" value="1"/>
</dbReference>
<evidence type="ECO:0000313" key="2">
    <source>
        <dbReference type="EMBL" id="HFC98373.1"/>
    </source>
</evidence>
<evidence type="ECO:0000256" key="1">
    <source>
        <dbReference type="SAM" id="MobiDB-lite"/>
    </source>
</evidence>
<dbReference type="EMBL" id="DRMH01000106">
    <property type="protein sequence ID" value="HFC98373.1"/>
    <property type="molecule type" value="Genomic_DNA"/>
</dbReference>
<sequence>MAKKNRKDLRELREEELAAIKEIPLEWILVNKCGLNPVKRENGRIWFFSPFRPEKKPSFCVYERENDWYDYGAGVGGSVVDLAMWLLHGNYQQGIRLAREWLRDWTGSSSRPAPRPPRERERSVLGELIEAEVRFEGKAPPRGSWVQAVRHGFTQAEARVLAYLLREGPVWCDTQGRLVARMELPSPRGWVVSGYAVRRPDGSKQDLRGSTKGLTVLRPWDLTRVRSVVVTEGVRDLLALYLRAGEHRRERTVYVLHPGSLTRRQEDALIRLLARLPASVRVFCAYDRDSAGERYYLRIREALTEEGLSNRIEYFPPPEPCKDWFQYYHPSPQPVQPAPSSAPGQKRERAHAPAPGC</sequence>
<dbReference type="Proteomes" id="UP000886043">
    <property type="component" value="Unassembled WGS sequence"/>
</dbReference>
<dbReference type="GO" id="GO:0006260">
    <property type="term" value="P:DNA replication"/>
    <property type="evidence" value="ECO:0007669"/>
    <property type="project" value="InterPro"/>
</dbReference>
<protein>
    <recommendedName>
        <fullName evidence="3">Zinc finger CHC2-type domain-containing protein</fullName>
    </recommendedName>
</protein>
<name>A0A7C3CU01_9BACT</name>
<dbReference type="GO" id="GO:0003677">
    <property type="term" value="F:DNA binding"/>
    <property type="evidence" value="ECO:0007669"/>
    <property type="project" value="InterPro"/>
</dbReference>
<proteinExistence type="predicted"/>